<dbReference type="OrthoDB" id="9087497at2"/>
<gene>
    <name evidence="4" type="ORF">HUE56_07155</name>
</gene>
<dbReference type="Gene3D" id="3.40.630.30">
    <property type="match status" value="1"/>
</dbReference>
<dbReference type="SUPFAM" id="SSF55729">
    <property type="entry name" value="Acyl-CoA N-acyltransferases (Nat)"/>
    <property type="match status" value="1"/>
</dbReference>
<dbReference type="PANTHER" id="PTHR31438">
    <property type="entry name" value="LYSINE N-ACYLTRANSFERASE C17G9.06C-RELATED"/>
    <property type="match status" value="1"/>
</dbReference>
<proteinExistence type="predicted"/>
<dbReference type="SMART" id="SM01006">
    <property type="entry name" value="AlcB"/>
    <property type="match status" value="1"/>
</dbReference>
<feature type="region of interest" description="Disordered" evidence="2">
    <location>
        <begin position="1"/>
        <end position="44"/>
    </location>
</feature>
<evidence type="ECO:0000313" key="5">
    <source>
        <dbReference type="Proteomes" id="UP000509702"/>
    </source>
</evidence>
<keyword evidence="4" id="KW-0614">Plasmid</keyword>
<dbReference type="GO" id="GO:0019290">
    <property type="term" value="P:siderophore biosynthetic process"/>
    <property type="evidence" value="ECO:0007669"/>
    <property type="project" value="InterPro"/>
</dbReference>
<evidence type="ECO:0000313" key="4">
    <source>
        <dbReference type="EMBL" id="QKS50331.1"/>
    </source>
</evidence>
<dbReference type="EMBL" id="CP054618">
    <property type="protein sequence ID" value="QKS50331.1"/>
    <property type="molecule type" value="Genomic_DNA"/>
</dbReference>
<keyword evidence="5" id="KW-1185">Reference proteome</keyword>
<dbReference type="InterPro" id="IPR016181">
    <property type="entry name" value="Acyl_CoA_acyltransferase"/>
</dbReference>
<dbReference type="PANTHER" id="PTHR31438:SF1">
    <property type="entry name" value="LYSINE N-ACYLTRANSFERASE C17G9.06C-RELATED"/>
    <property type="match status" value="1"/>
</dbReference>
<dbReference type="InterPro" id="IPR019432">
    <property type="entry name" value="Acyltransferase_MbtK/IucB-like"/>
</dbReference>
<dbReference type="Pfam" id="PF13523">
    <property type="entry name" value="Acetyltransf_8"/>
    <property type="match status" value="1"/>
</dbReference>
<protein>
    <submittedName>
        <fullName evidence="4">Acetyltransferase</fullName>
    </submittedName>
</protein>
<sequence length="394" mass="43848">MTAGRLSAEPPSLSQTPVAARRAAGHEEAPSMTADSDTLTASGGVPVPCRALGRSLRTLWDGADLTVRLDGEVRQRWRLSGGAGAADLTLMEDAVPAADGDDLRRLAAFAALDAAFIRAHDPATLRLTAPDRLAEALRLDGVVVEDAGGTQLATAGTLYQRPDLWLLGPGSGGYPQAHIVSDGRYHPRRPPKPQGMLYARHIPWLEQTLSFRVADIGMDLERFHRWQNDPRVAFFWQEEGDLAKHRAYLEAQLADPHTMPLIASLDGAPFGYFEVYWAKENRIGAFYDAQDYDRGWHVLIGEEHVRGRAYVSAWLPSLVHFMFLDDARTQRIVGEPRADHHQQIRNLDRSGFAKVKEFDFPHKRAMLVMLLRERYFADRLWVPCADPATTKQGG</sequence>
<name>A0A6N1AF40_9PROT</name>
<organism evidence="4 5">
    <name type="scientific">Azospirillum oryzae</name>
    <dbReference type="NCBI Taxonomy" id="286727"/>
    <lineage>
        <taxon>Bacteria</taxon>
        <taxon>Pseudomonadati</taxon>
        <taxon>Pseudomonadota</taxon>
        <taxon>Alphaproteobacteria</taxon>
        <taxon>Rhodospirillales</taxon>
        <taxon>Azospirillaceae</taxon>
        <taxon>Azospirillum</taxon>
    </lineage>
</organism>
<dbReference type="GO" id="GO:0016410">
    <property type="term" value="F:N-acyltransferase activity"/>
    <property type="evidence" value="ECO:0007669"/>
    <property type="project" value="TreeGrafter"/>
</dbReference>
<evidence type="ECO:0000256" key="2">
    <source>
        <dbReference type="SAM" id="MobiDB-lite"/>
    </source>
</evidence>
<evidence type="ECO:0000256" key="1">
    <source>
        <dbReference type="ARBA" id="ARBA00004924"/>
    </source>
</evidence>
<dbReference type="Proteomes" id="UP000509702">
    <property type="component" value="Plasmid unnamed4"/>
</dbReference>
<evidence type="ECO:0000259" key="3">
    <source>
        <dbReference type="SMART" id="SM01006"/>
    </source>
</evidence>
<feature type="domain" description="Acyltransferase MbtK/IucB-like conserved" evidence="3">
    <location>
        <begin position="212"/>
        <end position="259"/>
    </location>
</feature>
<accession>A0A6N1AF40</accession>
<geneLocation type="plasmid" evidence="4 5">
    <name>unnamed4</name>
</geneLocation>
<keyword evidence="4" id="KW-0808">Transferase</keyword>
<comment type="pathway">
    <text evidence="1">Siderophore biosynthesis.</text>
</comment>
<dbReference type="KEGG" id="aoz:HUE56_07155"/>
<reference evidence="4 5" key="1">
    <citation type="submission" date="2020-06" db="EMBL/GenBank/DDBJ databases">
        <title>Complete genome of Azosprillum oryzae KACC14407.</title>
        <authorList>
            <person name="Kim M."/>
            <person name="Park Y.-J."/>
            <person name="Shin J.-H."/>
        </authorList>
    </citation>
    <scope>NUCLEOTIDE SEQUENCE [LARGE SCALE GENOMIC DNA]</scope>
    <source>
        <strain evidence="4 5">KACC 14407</strain>
        <plasmid evidence="4 5">unnamed4</plasmid>
    </source>
</reference>
<dbReference type="AlphaFoldDB" id="A0A6N1AF40"/>